<gene>
    <name evidence="1" type="ORF">AMSG_11686</name>
</gene>
<dbReference type="OMA" id="ARTANCN"/>
<dbReference type="eggNOG" id="ENOG502SXB9">
    <property type="taxonomic scope" value="Eukaryota"/>
</dbReference>
<evidence type="ECO:0000313" key="1">
    <source>
        <dbReference type="EMBL" id="KNC56084.1"/>
    </source>
</evidence>
<dbReference type="Proteomes" id="UP000054408">
    <property type="component" value="Unassembled WGS sequence"/>
</dbReference>
<organism evidence="1 2">
    <name type="scientific">Thecamonas trahens ATCC 50062</name>
    <dbReference type="NCBI Taxonomy" id="461836"/>
    <lineage>
        <taxon>Eukaryota</taxon>
        <taxon>Apusozoa</taxon>
        <taxon>Apusomonadida</taxon>
        <taxon>Apusomonadidae</taxon>
        <taxon>Thecamonas</taxon>
    </lineage>
</organism>
<dbReference type="AlphaFoldDB" id="A0A0L0DUW9"/>
<reference evidence="1 2" key="1">
    <citation type="submission" date="2010-05" db="EMBL/GenBank/DDBJ databases">
        <title>The Genome Sequence of Thecamonas trahens ATCC 50062.</title>
        <authorList>
            <consortium name="The Broad Institute Genome Sequencing Platform"/>
            <person name="Russ C."/>
            <person name="Cuomo C."/>
            <person name="Shea T."/>
            <person name="Young S.K."/>
            <person name="Zeng Q."/>
            <person name="Koehrsen M."/>
            <person name="Haas B."/>
            <person name="Borodovsky M."/>
            <person name="Guigo R."/>
            <person name="Alvarado L."/>
            <person name="Berlin A."/>
            <person name="Bochicchio J."/>
            <person name="Borenstein D."/>
            <person name="Chapman S."/>
            <person name="Chen Z."/>
            <person name="Freedman E."/>
            <person name="Gellesch M."/>
            <person name="Goldberg J."/>
            <person name="Griggs A."/>
            <person name="Gujja S."/>
            <person name="Heilman E."/>
            <person name="Heiman D."/>
            <person name="Hepburn T."/>
            <person name="Howarth C."/>
            <person name="Jen D."/>
            <person name="Larson L."/>
            <person name="Mehta T."/>
            <person name="Park D."/>
            <person name="Pearson M."/>
            <person name="Roberts A."/>
            <person name="Saif S."/>
            <person name="Shenoy N."/>
            <person name="Sisk P."/>
            <person name="Stolte C."/>
            <person name="Sykes S."/>
            <person name="Thomson T."/>
            <person name="Walk T."/>
            <person name="White J."/>
            <person name="Yandava C."/>
            <person name="Burger G."/>
            <person name="Gray M.W."/>
            <person name="Holland P.W.H."/>
            <person name="King N."/>
            <person name="Lang F.B.F."/>
            <person name="Roger A.J."/>
            <person name="Ruiz-Trillo I."/>
            <person name="Lander E."/>
            <person name="Nusbaum C."/>
        </authorList>
    </citation>
    <scope>NUCLEOTIDE SEQUENCE [LARGE SCALE GENOMIC DNA]</scope>
    <source>
        <strain evidence="1 2">ATCC 50062</strain>
    </source>
</reference>
<keyword evidence="2" id="KW-1185">Reference proteome</keyword>
<dbReference type="RefSeq" id="XP_013761225.1">
    <property type="nucleotide sequence ID" value="XM_013905771.1"/>
</dbReference>
<sequence length="112" mass="12708">MAQEQYPLQICIYTSDLPPSPTKKTDVIRVSFCLENSVGTQTVRYKIADSTFYGYLLEGKEPTTANNTVAIQTDNAEWHFLRQGEGDDACWLLCFISIRVPASQVRRFLLIV</sequence>
<protein>
    <submittedName>
        <fullName evidence="1">Uncharacterized protein</fullName>
    </submittedName>
</protein>
<name>A0A0L0DUW9_THETB</name>
<dbReference type="OrthoDB" id="10257112at2759"/>
<accession>A0A0L0DUW9</accession>
<evidence type="ECO:0000313" key="2">
    <source>
        <dbReference type="Proteomes" id="UP000054408"/>
    </source>
</evidence>
<dbReference type="GeneID" id="25569601"/>
<proteinExistence type="predicted"/>
<dbReference type="EMBL" id="GL349440">
    <property type="protein sequence ID" value="KNC56084.1"/>
    <property type="molecule type" value="Genomic_DNA"/>
</dbReference>